<evidence type="ECO:0000313" key="4">
    <source>
        <dbReference type="EMBL" id="AOX48938.1"/>
    </source>
</evidence>
<dbReference type="GO" id="GO:0005840">
    <property type="term" value="C:ribosome"/>
    <property type="evidence" value="ECO:0007669"/>
    <property type="project" value="UniProtKB-KW"/>
</dbReference>
<dbReference type="RefSeq" id="YP_009317486.1">
    <property type="nucleotide sequence ID" value="NC_031837.1"/>
</dbReference>
<dbReference type="SUPFAM" id="SSF54821">
    <property type="entry name" value="Ribosomal protein S3 C-terminal domain"/>
    <property type="match status" value="1"/>
</dbReference>
<dbReference type="GO" id="GO:1990904">
    <property type="term" value="C:ribonucleoprotein complex"/>
    <property type="evidence" value="ECO:0007669"/>
    <property type="project" value="UniProtKB-KW"/>
</dbReference>
<protein>
    <submittedName>
        <fullName evidence="4">Ribosomal protein S3</fullName>
    </submittedName>
</protein>
<organism evidence="4">
    <name type="scientific">Gelidium galapagense</name>
    <dbReference type="NCBI Taxonomy" id="317100"/>
    <lineage>
        <taxon>Eukaryota</taxon>
        <taxon>Rhodophyta</taxon>
        <taxon>Florideophyceae</taxon>
        <taxon>Rhodymeniophycidae</taxon>
        <taxon>Gelidiales</taxon>
        <taxon>Gelidiaceae</taxon>
        <taxon>Gelidium</taxon>
    </lineage>
</organism>
<name>A0A1D8X7D4_9FLOR</name>
<comment type="similarity">
    <text evidence="1">Belongs to the universal ribosomal protein uS3 family.</text>
</comment>
<keyword evidence="3" id="KW-0687">Ribonucleoprotein</keyword>
<dbReference type="InterPro" id="IPR036419">
    <property type="entry name" value="Ribosomal_S3_C_sf"/>
</dbReference>
<reference evidence="4" key="2">
    <citation type="submission" date="2016-06" db="EMBL/GenBank/DDBJ databases">
        <authorList>
            <person name="Kjaerup R.B."/>
            <person name="Dalgaard T.S."/>
            <person name="Juul-Madsen H.R."/>
        </authorList>
    </citation>
    <scope>NUCLEOTIDE SEQUENCE</scope>
</reference>
<sequence>MAQKTNPIGLRLGINQVWDSTVQNYGRYHKIYTNFVKKQFLFNYLLKHHFELRNASLLSQNYLTLKYASSCIDFTHNTKILQTNDNFSKNLTEEIQLALKNINTVEANVKLFCTPKYTFTANLLAIYAVYLSEQNLTLKKIITNLTLFLKCQLKTRKIVYLKNAPQELKLIGFKVRISGRFENTRNRMAKSYEQSVGSLSMVRLKNIIEFHNQTIYTKLGVCNLQIWLIYKN</sequence>
<dbReference type="AlphaFoldDB" id="A0A1D8X7D4"/>
<dbReference type="EMBL" id="KX427230">
    <property type="protein sequence ID" value="AOX48938.1"/>
    <property type="molecule type" value="Genomic_DNA"/>
</dbReference>
<gene>
    <name evidence="4" type="primary">rps3</name>
</gene>
<proteinExistence type="inferred from homology"/>
<geneLocation type="mitochondrion" evidence="4"/>
<keyword evidence="2 4" id="KW-0689">Ribosomal protein</keyword>
<accession>A0A1D8X7D4</accession>
<reference evidence="4" key="1">
    <citation type="journal article" date="2016" name="Sci. Rep.">
        <title>Mitogenomes from type specimens, a genotyping tool for morphologically simple species: ten genomes of agar-producing red algae.</title>
        <authorList>
            <person name="Boo G.H."/>
            <person name="Hughey J.R."/>
            <person name="Miller K.A."/>
            <person name="Boo S.M."/>
        </authorList>
    </citation>
    <scope>NUCLEOTIDE SEQUENCE</scope>
</reference>
<evidence type="ECO:0000256" key="1">
    <source>
        <dbReference type="ARBA" id="ARBA00010761"/>
    </source>
</evidence>
<dbReference type="GeneID" id="30218662"/>
<dbReference type="Gene3D" id="3.30.1140.32">
    <property type="entry name" value="Ribosomal protein S3, C-terminal domain"/>
    <property type="match status" value="1"/>
</dbReference>
<evidence type="ECO:0000256" key="2">
    <source>
        <dbReference type="ARBA" id="ARBA00022980"/>
    </source>
</evidence>
<keyword evidence="4" id="KW-0496">Mitochondrion</keyword>
<evidence type="ECO:0000256" key="3">
    <source>
        <dbReference type="ARBA" id="ARBA00023274"/>
    </source>
</evidence>